<dbReference type="EMBL" id="JANHOG010002682">
    <property type="protein sequence ID" value="KAJ3520981.1"/>
    <property type="molecule type" value="Genomic_DNA"/>
</dbReference>
<keyword evidence="2" id="KW-1185">Reference proteome</keyword>
<comment type="caution">
    <text evidence="1">The sequence shown here is derived from an EMBL/GenBank/DDBJ whole genome shotgun (WGS) entry which is preliminary data.</text>
</comment>
<proteinExistence type="predicted"/>
<dbReference type="Proteomes" id="UP001148662">
    <property type="component" value="Unassembled WGS sequence"/>
</dbReference>
<sequence>MPRKAIPSVPLSPSQNRAAQSGRHSPHGSAAPSVIEISDSEEDPEEYSELVEDFQFVSLFDALTVPWLATDIRRDENNPETPQKITLYLPPGVSELFESAYCPKSRIMPRVTGIQE</sequence>
<reference evidence="1" key="1">
    <citation type="submission" date="2022-07" db="EMBL/GenBank/DDBJ databases">
        <title>Genome Sequence of Phlebia brevispora.</title>
        <authorList>
            <person name="Buettner E."/>
        </authorList>
    </citation>
    <scope>NUCLEOTIDE SEQUENCE</scope>
    <source>
        <strain evidence="1">MPL23</strain>
    </source>
</reference>
<gene>
    <name evidence="1" type="ORF">NM688_g9083</name>
</gene>
<organism evidence="1 2">
    <name type="scientific">Phlebia brevispora</name>
    <dbReference type="NCBI Taxonomy" id="194682"/>
    <lineage>
        <taxon>Eukaryota</taxon>
        <taxon>Fungi</taxon>
        <taxon>Dikarya</taxon>
        <taxon>Basidiomycota</taxon>
        <taxon>Agaricomycotina</taxon>
        <taxon>Agaricomycetes</taxon>
        <taxon>Polyporales</taxon>
        <taxon>Meruliaceae</taxon>
        <taxon>Phlebia</taxon>
    </lineage>
</organism>
<name>A0ACC1RN51_9APHY</name>
<evidence type="ECO:0000313" key="2">
    <source>
        <dbReference type="Proteomes" id="UP001148662"/>
    </source>
</evidence>
<accession>A0ACC1RN51</accession>
<evidence type="ECO:0000313" key="1">
    <source>
        <dbReference type="EMBL" id="KAJ3520981.1"/>
    </source>
</evidence>
<protein>
    <submittedName>
        <fullName evidence="1">Uncharacterized protein</fullName>
    </submittedName>
</protein>